<protein>
    <submittedName>
        <fullName evidence="1">Uncharacterized protein</fullName>
    </submittedName>
</protein>
<evidence type="ECO:0000313" key="2">
    <source>
        <dbReference type="Proteomes" id="UP001229313"/>
    </source>
</evidence>
<evidence type="ECO:0000313" key="1">
    <source>
        <dbReference type="EMBL" id="WMT02400.1"/>
    </source>
</evidence>
<dbReference type="RefSeq" id="WP_309151465.1">
    <property type="nucleotide sequence ID" value="NZ_CP133568.1"/>
</dbReference>
<keyword evidence="2" id="KW-1185">Reference proteome</keyword>
<name>A0ABY9P6C9_9GAMM</name>
<reference evidence="1 2" key="1">
    <citation type="submission" date="2023-08" db="EMBL/GenBank/DDBJ databases">
        <title>The whole genome sequence of Lysobacter yananisis.</title>
        <authorList>
            <person name="Sun H."/>
        </authorList>
    </citation>
    <scope>NUCLEOTIDE SEQUENCE [LARGE SCALE GENOMIC DNA]</scope>
    <source>
        <strain evidence="1 2">SNNU513</strain>
    </source>
</reference>
<dbReference type="Proteomes" id="UP001229313">
    <property type="component" value="Chromosome"/>
</dbReference>
<dbReference type="EMBL" id="CP133568">
    <property type="protein sequence ID" value="WMT02400.1"/>
    <property type="molecule type" value="Genomic_DNA"/>
</dbReference>
<gene>
    <name evidence="1" type="ORF">RDV84_20905</name>
</gene>
<organism evidence="1 2">
    <name type="scientific">Lysobacter yananisis</name>
    <dbReference type="NCBI Taxonomy" id="1003114"/>
    <lineage>
        <taxon>Bacteria</taxon>
        <taxon>Pseudomonadati</taxon>
        <taxon>Pseudomonadota</taxon>
        <taxon>Gammaproteobacteria</taxon>
        <taxon>Lysobacterales</taxon>
        <taxon>Lysobacteraceae</taxon>
        <taxon>Lysobacter</taxon>
    </lineage>
</organism>
<proteinExistence type="predicted"/>
<sequence>MTQFTPMLFFSFKRTARIRAFRLAGVKHSFLSAIARSALRGLCARRFF</sequence>
<accession>A0ABY9P6C9</accession>